<accession>A0ABX3VGQ6</accession>
<protein>
    <submittedName>
        <fullName evidence="1">Uncharacterized protein</fullName>
    </submittedName>
</protein>
<gene>
    <name evidence="1" type="ORF">AWB91_27300</name>
</gene>
<keyword evidence="2" id="KW-1185">Reference proteome</keyword>
<reference evidence="1 2" key="1">
    <citation type="journal article" date="2015" name="Emerg. Microbes Infect.">
        <title>Characterization of 17 strains belonging to the Mycobacterium simiae complex and description of Mycobacterium paraense sp. nov.</title>
        <authorList>
            <person name="Fusco da Costa A.R."/>
            <person name="Fedrizzi T."/>
            <person name="Lopes M.L."/>
            <person name="Pecorari M."/>
            <person name="Oliveira da Costa W.L."/>
            <person name="Giacobazzi E."/>
            <person name="da Costa Bahia J.R."/>
            <person name="De Sanctis V."/>
            <person name="Batista Lima K.V."/>
            <person name="Bertorelli R."/>
            <person name="Grottola A."/>
            <person name="Fabio A."/>
            <person name="Mariottini A."/>
            <person name="Ferretti P."/>
            <person name="Di Leva F."/>
            <person name="Fregni Serpini G."/>
            <person name="Tagliazucchi S."/>
            <person name="Rumpianesi F."/>
            <person name="Jousson O."/>
            <person name="Segata N."/>
            <person name="Tortoli E."/>
        </authorList>
    </citation>
    <scope>NUCLEOTIDE SEQUENCE [LARGE SCALE GENOMIC DNA]</scope>
    <source>
        <strain evidence="1 2">FI-07156</strain>
    </source>
</reference>
<sequence length="73" mass="7875">MFRTGAALPGDFGDALAAPFKLCFRSPGPFRALSMTLRAVPNVALFPPAFARWGPFESLCAGRRGCLAYEQIP</sequence>
<proteinExistence type="predicted"/>
<organism evidence="1 2">
    <name type="scientific">Mycobacterium paraense</name>
    <dbReference type="NCBI Taxonomy" id="767916"/>
    <lineage>
        <taxon>Bacteria</taxon>
        <taxon>Bacillati</taxon>
        <taxon>Actinomycetota</taxon>
        <taxon>Actinomycetes</taxon>
        <taxon>Mycobacteriales</taxon>
        <taxon>Mycobacteriaceae</taxon>
        <taxon>Mycobacterium</taxon>
        <taxon>Mycobacterium simiae complex</taxon>
    </lineage>
</organism>
<evidence type="ECO:0000313" key="1">
    <source>
        <dbReference type="EMBL" id="ORW27560.1"/>
    </source>
</evidence>
<dbReference type="Proteomes" id="UP000193801">
    <property type="component" value="Unassembled WGS sequence"/>
</dbReference>
<dbReference type="EMBL" id="LQPK01000040">
    <property type="protein sequence ID" value="ORW27560.1"/>
    <property type="molecule type" value="Genomic_DNA"/>
</dbReference>
<name>A0ABX3VGQ6_9MYCO</name>
<comment type="caution">
    <text evidence="1">The sequence shown here is derived from an EMBL/GenBank/DDBJ whole genome shotgun (WGS) entry which is preliminary data.</text>
</comment>
<evidence type="ECO:0000313" key="2">
    <source>
        <dbReference type="Proteomes" id="UP000193801"/>
    </source>
</evidence>